<sequence>MSISMSYGQDFLDSLIYAIMDEEEKAICGYSDEAQTKEKSRQLASWLVEKFYQETDGSFYK</sequence>
<name>A0A0F9TIB6_9ZZZZ</name>
<reference evidence="1" key="1">
    <citation type="journal article" date="2015" name="Nature">
        <title>Complex archaea that bridge the gap between prokaryotes and eukaryotes.</title>
        <authorList>
            <person name="Spang A."/>
            <person name="Saw J.H."/>
            <person name="Jorgensen S.L."/>
            <person name="Zaremba-Niedzwiedzka K."/>
            <person name="Martijn J."/>
            <person name="Lind A.E."/>
            <person name="van Eijk R."/>
            <person name="Schleper C."/>
            <person name="Guy L."/>
            <person name="Ettema T.J."/>
        </authorList>
    </citation>
    <scope>NUCLEOTIDE SEQUENCE</scope>
</reference>
<gene>
    <name evidence="1" type="ORF">LCGC14_0344550</name>
</gene>
<evidence type="ECO:0000313" key="1">
    <source>
        <dbReference type="EMBL" id="KKN78979.1"/>
    </source>
</evidence>
<organism evidence="1">
    <name type="scientific">marine sediment metagenome</name>
    <dbReference type="NCBI Taxonomy" id="412755"/>
    <lineage>
        <taxon>unclassified sequences</taxon>
        <taxon>metagenomes</taxon>
        <taxon>ecological metagenomes</taxon>
    </lineage>
</organism>
<dbReference type="EMBL" id="LAZR01000254">
    <property type="protein sequence ID" value="KKN78979.1"/>
    <property type="molecule type" value="Genomic_DNA"/>
</dbReference>
<comment type="caution">
    <text evidence="1">The sequence shown here is derived from an EMBL/GenBank/DDBJ whole genome shotgun (WGS) entry which is preliminary data.</text>
</comment>
<proteinExistence type="predicted"/>
<protein>
    <submittedName>
        <fullName evidence="1">Uncharacterized protein</fullName>
    </submittedName>
</protein>
<dbReference type="AlphaFoldDB" id="A0A0F9TIB6"/>
<accession>A0A0F9TIB6</accession>